<proteinExistence type="predicted"/>
<evidence type="ECO:0000313" key="2">
    <source>
        <dbReference type="Proteomes" id="UP000762676"/>
    </source>
</evidence>
<keyword evidence="2" id="KW-1185">Reference proteome</keyword>
<accession>A0AAV4H0U8</accession>
<organism evidence="1 2">
    <name type="scientific">Elysia marginata</name>
    <dbReference type="NCBI Taxonomy" id="1093978"/>
    <lineage>
        <taxon>Eukaryota</taxon>
        <taxon>Metazoa</taxon>
        <taxon>Spiralia</taxon>
        <taxon>Lophotrochozoa</taxon>
        <taxon>Mollusca</taxon>
        <taxon>Gastropoda</taxon>
        <taxon>Heterobranchia</taxon>
        <taxon>Euthyneura</taxon>
        <taxon>Panpulmonata</taxon>
        <taxon>Sacoglossa</taxon>
        <taxon>Placobranchoidea</taxon>
        <taxon>Plakobranchidae</taxon>
        <taxon>Elysia</taxon>
    </lineage>
</organism>
<name>A0AAV4H0U8_9GAST</name>
<dbReference type="PANTHER" id="PTHR30068">
    <property type="entry name" value="URONATE ISOMERASE"/>
    <property type="match status" value="1"/>
</dbReference>
<dbReference type="PANTHER" id="PTHR30068:SF3">
    <property type="entry name" value="PHOSPHOLIPID_GLYCEROL ACYLTRANSFERASE DOMAIN-CONTAINING PROTEIN"/>
    <property type="match status" value="1"/>
</dbReference>
<sequence>MTASAIGSNLIQKSALHTLAKLNRNFIITRDLSVKEALEASKVVSAYIHRLLTKERRSVWIAQRQGRTKDGNDQTEQGILKMLLLNRGENEGIEYLERFNIIPVSISYEFDPTDILKIPELIAKIREVEYVKTKNEDFNTILKGIMGRKGRPSDLVATEKKIIGVGEIDGAYIKVGSLEKVSTSGNWPAIYDKGKKQ</sequence>
<dbReference type="GO" id="GO:0019698">
    <property type="term" value="P:D-galacturonate catabolic process"/>
    <property type="evidence" value="ECO:0007669"/>
    <property type="project" value="TreeGrafter"/>
</dbReference>
<keyword evidence="1" id="KW-0808">Transferase</keyword>
<reference evidence="1 2" key="1">
    <citation type="journal article" date="2021" name="Elife">
        <title>Chloroplast acquisition without the gene transfer in kleptoplastic sea slugs, Plakobranchus ocellatus.</title>
        <authorList>
            <person name="Maeda T."/>
            <person name="Takahashi S."/>
            <person name="Yoshida T."/>
            <person name="Shimamura S."/>
            <person name="Takaki Y."/>
            <person name="Nagai Y."/>
            <person name="Toyoda A."/>
            <person name="Suzuki Y."/>
            <person name="Arimoto A."/>
            <person name="Ishii H."/>
            <person name="Satoh N."/>
            <person name="Nishiyama T."/>
            <person name="Hasebe M."/>
            <person name="Maruyama T."/>
            <person name="Minagawa J."/>
            <person name="Obokata J."/>
            <person name="Shigenobu S."/>
        </authorList>
    </citation>
    <scope>NUCLEOTIDE SEQUENCE [LARGE SCALE GENOMIC DNA]</scope>
</reference>
<dbReference type="Proteomes" id="UP000762676">
    <property type="component" value="Unassembled WGS sequence"/>
</dbReference>
<protein>
    <submittedName>
        <fullName evidence="1">Glycerol acyltransferase</fullName>
    </submittedName>
</protein>
<evidence type="ECO:0000313" key="1">
    <source>
        <dbReference type="EMBL" id="GFR91498.1"/>
    </source>
</evidence>
<keyword evidence="1" id="KW-0012">Acyltransferase</keyword>
<dbReference type="AlphaFoldDB" id="A0AAV4H0U8"/>
<dbReference type="EMBL" id="BMAT01005349">
    <property type="protein sequence ID" value="GFR91498.1"/>
    <property type="molecule type" value="Genomic_DNA"/>
</dbReference>
<comment type="caution">
    <text evidence="1">The sequence shown here is derived from an EMBL/GenBank/DDBJ whole genome shotgun (WGS) entry which is preliminary data.</text>
</comment>
<gene>
    <name evidence="1" type="ORF">ElyMa_002594100</name>
</gene>
<dbReference type="GO" id="GO:0016746">
    <property type="term" value="F:acyltransferase activity"/>
    <property type="evidence" value="ECO:0007669"/>
    <property type="project" value="UniProtKB-KW"/>
</dbReference>
<dbReference type="GO" id="GO:0042840">
    <property type="term" value="P:D-glucuronate catabolic process"/>
    <property type="evidence" value="ECO:0007669"/>
    <property type="project" value="TreeGrafter"/>
</dbReference>